<reference evidence="3" key="2">
    <citation type="journal article" date="2009" name="Genome Res.">
        <title>Comparative genomic analyses of the human fungal pathogens Coccidioides and their relatives.</title>
        <authorList>
            <person name="Sharpton T.J."/>
            <person name="Stajich J.E."/>
            <person name="Rounsley S.D."/>
            <person name="Gardner M.J."/>
            <person name="Wortman J.R."/>
            <person name="Jordar V.S."/>
            <person name="Maiti R."/>
            <person name="Kodira C.D."/>
            <person name="Neafsey D.E."/>
            <person name="Zeng Q."/>
            <person name="Hung C.-Y."/>
            <person name="McMahan C."/>
            <person name="Muszewska A."/>
            <person name="Grynberg M."/>
            <person name="Mandel M.A."/>
            <person name="Kellner E.M."/>
            <person name="Barker B.M."/>
            <person name="Galgiani J.N."/>
            <person name="Orbach M.J."/>
            <person name="Kirkland T.N."/>
            <person name="Cole G.T."/>
            <person name="Henn M.R."/>
            <person name="Birren B.W."/>
            <person name="Taylor J.W."/>
        </authorList>
    </citation>
    <scope>NUCLEOTIDE SEQUENCE [LARGE SCALE GENOMIC DNA]</scope>
    <source>
        <strain evidence="3">RMSCC 3488</strain>
    </source>
</reference>
<evidence type="ECO:0000313" key="3">
    <source>
        <dbReference type="Proteomes" id="UP000054567"/>
    </source>
</evidence>
<dbReference type="Proteomes" id="UP000054567">
    <property type="component" value="Unassembled WGS sequence"/>
</dbReference>
<name>A0A0J6IBP1_COCPO</name>
<evidence type="ECO:0000313" key="2">
    <source>
        <dbReference type="EMBL" id="KMM69067.1"/>
    </source>
</evidence>
<organism evidence="2 3">
    <name type="scientific">Coccidioides posadasii RMSCC 3488</name>
    <dbReference type="NCBI Taxonomy" id="454284"/>
    <lineage>
        <taxon>Eukaryota</taxon>
        <taxon>Fungi</taxon>
        <taxon>Dikarya</taxon>
        <taxon>Ascomycota</taxon>
        <taxon>Pezizomycotina</taxon>
        <taxon>Eurotiomycetes</taxon>
        <taxon>Eurotiomycetidae</taxon>
        <taxon>Onygenales</taxon>
        <taxon>Onygenaceae</taxon>
        <taxon>Coccidioides</taxon>
    </lineage>
</organism>
<gene>
    <name evidence="2" type="ORF">CPAG_05390</name>
</gene>
<reference evidence="2 3" key="1">
    <citation type="submission" date="2007-06" db="EMBL/GenBank/DDBJ databases">
        <title>The Genome Sequence of Coccidioides posadasii RMSCC_3488.</title>
        <authorList>
            <consortium name="Coccidioides Genome Resources Consortium"/>
            <consortium name="The Broad Institute Genome Sequencing Platform"/>
            <person name="Henn M.R."/>
            <person name="Sykes S."/>
            <person name="Young S."/>
            <person name="Jaffe D."/>
            <person name="Berlin A."/>
            <person name="Alvarez P."/>
            <person name="Butler J."/>
            <person name="Gnerre S."/>
            <person name="Grabherr M."/>
            <person name="Mauceli E."/>
            <person name="Brockman W."/>
            <person name="Kodira C."/>
            <person name="Alvarado L."/>
            <person name="Zeng Q."/>
            <person name="Crawford M."/>
            <person name="Antoine C."/>
            <person name="Devon K."/>
            <person name="Galgiani J."/>
            <person name="Orsborn K."/>
            <person name="Lewis M.L."/>
            <person name="Nusbaum C."/>
            <person name="Galagan J."/>
            <person name="Birren B."/>
        </authorList>
    </citation>
    <scope>NUCLEOTIDE SEQUENCE [LARGE SCALE GENOMIC DNA]</scope>
    <source>
        <strain evidence="2 3">RMSCC 3488</strain>
    </source>
</reference>
<evidence type="ECO:0008006" key="4">
    <source>
        <dbReference type="Google" id="ProtNLM"/>
    </source>
</evidence>
<dbReference type="VEuPathDB" id="FungiDB:CPAG_05390"/>
<feature type="compositionally biased region" description="Basic and acidic residues" evidence="1">
    <location>
        <begin position="1"/>
        <end position="13"/>
    </location>
</feature>
<reference evidence="3" key="3">
    <citation type="journal article" date="2010" name="Genome Res.">
        <title>Population genomic sequencing of Coccidioides fungi reveals recent hybridization and transposon control.</title>
        <authorList>
            <person name="Neafsey D.E."/>
            <person name="Barker B.M."/>
            <person name="Sharpton T.J."/>
            <person name="Stajich J.E."/>
            <person name="Park D.J."/>
            <person name="Whiston E."/>
            <person name="Hung C.-Y."/>
            <person name="McMahan C."/>
            <person name="White J."/>
            <person name="Sykes S."/>
            <person name="Heiman D."/>
            <person name="Young S."/>
            <person name="Zeng Q."/>
            <person name="Abouelleil A."/>
            <person name="Aftuck L."/>
            <person name="Bessette D."/>
            <person name="Brown A."/>
            <person name="FitzGerald M."/>
            <person name="Lui A."/>
            <person name="Macdonald J.P."/>
            <person name="Priest M."/>
            <person name="Orbach M.J."/>
            <person name="Galgiani J.N."/>
            <person name="Kirkland T.N."/>
            <person name="Cole G.T."/>
            <person name="Birren B.W."/>
            <person name="Henn M.R."/>
            <person name="Taylor J.W."/>
            <person name="Rounsley S.D."/>
        </authorList>
    </citation>
    <scope>NUCLEOTIDE SEQUENCE [LARGE SCALE GENOMIC DNA]</scope>
    <source>
        <strain evidence="3">RMSCC 3488</strain>
    </source>
</reference>
<dbReference type="EMBL" id="DS268111">
    <property type="protein sequence ID" value="KMM69067.1"/>
    <property type="molecule type" value="Genomic_DNA"/>
</dbReference>
<protein>
    <recommendedName>
        <fullName evidence="4">Reverse transcriptase zinc-binding domain-containing protein</fullName>
    </recommendedName>
</protein>
<evidence type="ECO:0000256" key="1">
    <source>
        <dbReference type="SAM" id="MobiDB-lite"/>
    </source>
</evidence>
<dbReference type="AlphaFoldDB" id="A0A0J6IBP1"/>
<feature type="region of interest" description="Disordered" evidence="1">
    <location>
        <begin position="1"/>
        <end position="22"/>
    </location>
</feature>
<sequence length="224" mass="25536">MDLERLEKLKEIDPGPLPPWEPPAFEEINIETDRENVVRKPRETCDQPPRVVSILSDSKSAAGPSQTRQQIGHTGTGFIRDRILSEWENKWKTSSKGRHLKRLDVMLPSIHTGRLYDTLPRNRTYLLSQLRTGHSWLASHGKLQRLCEEDKCECGAKETVTHVLIDCPRLAAFRLKLRADTGNAFNNISLMLGGRDGTGQKKYPYVMLLSKPSIRCHLESLRND</sequence>
<proteinExistence type="predicted"/>
<accession>A0A0J6IBP1</accession>